<feature type="compositionally biased region" description="Basic and acidic residues" evidence="4">
    <location>
        <begin position="668"/>
        <end position="683"/>
    </location>
</feature>
<evidence type="ECO:0000256" key="4">
    <source>
        <dbReference type="SAM" id="MobiDB-lite"/>
    </source>
</evidence>
<proteinExistence type="inferred from homology"/>
<evidence type="ECO:0000256" key="2">
    <source>
        <dbReference type="ARBA" id="ARBA00023054"/>
    </source>
</evidence>
<feature type="coiled-coil region" evidence="3">
    <location>
        <begin position="500"/>
        <end position="573"/>
    </location>
</feature>
<organism evidence="5 6">
    <name type="scientific">Aegilops tauschii subsp. strangulata</name>
    <name type="common">Goatgrass</name>
    <dbReference type="NCBI Taxonomy" id="200361"/>
    <lineage>
        <taxon>Eukaryota</taxon>
        <taxon>Viridiplantae</taxon>
        <taxon>Streptophyta</taxon>
        <taxon>Embryophyta</taxon>
        <taxon>Tracheophyta</taxon>
        <taxon>Spermatophyta</taxon>
        <taxon>Magnoliopsida</taxon>
        <taxon>Liliopsida</taxon>
        <taxon>Poales</taxon>
        <taxon>Poaceae</taxon>
        <taxon>BOP clade</taxon>
        <taxon>Pooideae</taxon>
        <taxon>Triticodae</taxon>
        <taxon>Triticeae</taxon>
        <taxon>Triticinae</taxon>
        <taxon>Aegilops</taxon>
    </lineage>
</organism>
<reference evidence="6" key="2">
    <citation type="journal article" date="2017" name="Nat. Plants">
        <title>The Aegilops tauschii genome reveals multiple impacts of transposons.</title>
        <authorList>
            <person name="Zhao G."/>
            <person name="Zou C."/>
            <person name="Li K."/>
            <person name="Wang K."/>
            <person name="Li T."/>
            <person name="Gao L."/>
            <person name="Zhang X."/>
            <person name="Wang H."/>
            <person name="Yang Z."/>
            <person name="Liu X."/>
            <person name="Jiang W."/>
            <person name="Mao L."/>
            <person name="Kong X."/>
            <person name="Jiao Y."/>
            <person name="Jia J."/>
        </authorList>
    </citation>
    <scope>NUCLEOTIDE SEQUENCE [LARGE SCALE GENOMIC DNA]</scope>
    <source>
        <strain evidence="6">cv. AL8/78</strain>
    </source>
</reference>
<evidence type="ECO:0000313" key="6">
    <source>
        <dbReference type="Proteomes" id="UP000015105"/>
    </source>
</evidence>
<accession>A0A453HQ78</accession>
<feature type="coiled-coil region" evidence="3">
    <location>
        <begin position="263"/>
        <end position="297"/>
    </location>
</feature>
<comment type="similarity">
    <text evidence="1">Belongs to the WEB family.</text>
</comment>
<dbReference type="GO" id="GO:0005829">
    <property type="term" value="C:cytosol"/>
    <property type="evidence" value="ECO:0007669"/>
    <property type="project" value="TreeGrafter"/>
</dbReference>
<dbReference type="STRING" id="200361.A0A453HQ78"/>
<dbReference type="InterPro" id="IPR008545">
    <property type="entry name" value="Web"/>
</dbReference>
<dbReference type="PANTHER" id="PTHR32054:SF41">
    <property type="entry name" value="WEB FAMILY PROTEIN"/>
    <property type="match status" value="1"/>
</dbReference>
<dbReference type="GO" id="GO:0009904">
    <property type="term" value="P:chloroplast accumulation movement"/>
    <property type="evidence" value="ECO:0007669"/>
    <property type="project" value="TreeGrafter"/>
</dbReference>
<reference evidence="5" key="5">
    <citation type="journal article" date="2021" name="G3 (Bethesda)">
        <title>Aegilops tauschii genome assembly Aet v5.0 features greater sequence contiguity and improved annotation.</title>
        <authorList>
            <person name="Wang L."/>
            <person name="Zhu T."/>
            <person name="Rodriguez J.C."/>
            <person name="Deal K.R."/>
            <person name="Dubcovsky J."/>
            <person name="McGuire P.E."/>
            <person name="Lux T."/>
            <person name="Spannagl M."/>
            <person name="Mayer K.F.X."/>
            <person name="Baldrich P."/>
            <person name="Meyers B.C."/>
            <person name="Huo N."/>
            <person name="Gu Y.Q."/>
            <person name="Zhou H."/>
            <person name="Devos K.M."/>
            <person name="Bennetzen J.L."/>
            <person name="Unver T."/>
            <person name="Budak H."/>
            <person name="Gulick P.J."/>
            <person name="Galiba G."/>
            <person name="Kalapos B."/>
            <person name="Nelson D.R."/>
            <person name="Li P."/>
            <person name="You F.M."/>
            <person name="Luo M.C."/>
            <person name="Dvorak J."/>
        </authorList>
    </citation>
    <scope>NUCLEOTIDE SEQUENCE [LARGE SCALE GENOMIC DNA]</scope>
    <source>
        <strain evidence="5">cv. AL8/78</strain>
    </source>
</reference>
<sequence length="752" mass="82459">GLHAGQGLPWKAQPPQGLPCNISRQERTPRETRHRTTHLSPFLHSLAPVVSPLRRRPDLFSPLRATATSLSGRPAPSSSSSASAQQDLQHRILFEFGQTAPPTATAASGCIQYCGNGIMGTPHADSEKTGEIDTRAPFESVKAAVSLFGEVRFSSERSATRKAQAPQAERVLAKETELHLAQKELDKYKEQLSNAETTRLQALSELERAKKSVVDLTNKLDAVNKSKELNIRATENANIRTKELEGGSSSEAVGKDGPLKQELDNAREQYAIALADLDAAKQELRKMRKDFETSLDAKLLAAQQEAESVQSSESNKEKASQLRTEIAMVQESLTHAKAATEQAREEEANILAEKDAARRTCKESLEEAQRKLSNLRNDFDPVAFKGLQEKLDETYSEIASLQKKIEDARDRDLESVSAVSTELDDAKETLQKVAQEQTSLSSLVESLRLELQAVKEEHSQLKHKDAEIESIVGDLHVKLQKCKSDLETAVATESDATLASDDLMLALEQLSSESKNALQEAEVLQKRAAELRDEAEAARASLVEAEQKLQSSLKEAEVAKAAETRALDQIKQLSEKASAVRASISEPGANITISKEEFESLSRKVEQTEKLAEMKVAAAMAQVDAVRASENEAIKKLEAARKEMEDMELATEEALKKAETAEAANKAVESELKRWREKEEQNKNTETYVPPVGATSLADAPSHKASSAKANEKSNGHQKNSKAVLRKSFMLPSITGMFHHKKKNNADGSSHS</sequence>
<reference evidence="6" key="1">
    <citation type="journal article" date="2014" name="Science">
        <title>Ancient hybridizations among the ancestral genomes of bread wheat.</title>
        <authorList>
            <consortium name="International Wheat Genome Sequencing Consortium,"/>
            <person name="Marcussen T."/>
            <person name="Sandve S.R."/>
            <person name="Heier L."/>
            <person name="Spannagl M."/>
            <person name="Pfeifer M."/>
            <person name="Jakobsen K.S."/>
            <person name="Wulff B.B."/>
            <person name="Steuernagel B."/>
            <person name="Mayer K.F."/>
            <person name="Olsen O.A."/>
        </authorList>
    </citation>
    <scope>NUCLEOTIDE SEQUENCE [LARGE SCALE GENOMIC DNA]</scope>
    <source>
        <strain evidence="6">cv. AL8/78</strain>
    </source>
</reference>
<evidence type="ECO:0008006" key="7">
    <source>
        <dbReference type="Google" id="ProtNLM"/>
    </source>
</evidence>
<dbReference type="Proteomes" id="UP000015105">
    <property type="component" value="Chromosome 4D"/>
</dbReference>
<evidence type="ECO:0000256" key="3">
    <source>
        <dbReference type="SAM" id="Coils"/>
    </source>
</evidence>
<reference evidence="5" key="3">
    <citation type="journal article" date="2017" name="Nature">
        <title>Genome sequence of the progenitor of the wheat D genome Aegilops tauschii.</title>
        <authorList>
            <person name="Luo M.C."/>
            <person name="Gu Y.Q."/>
            <person name="Puiu D."/>
            <person name="Wang H."/>
            <person name="Twardziok S.O."/>
            <person name="Deal K.R."/>
            <person name="Huo N."/>
            <person name="Zhu T."/>
            <person name="Wang L."/>
            <person name="Wang Y."/>
            <person name="McGuire P.E."/>
            <person name="Liu S."/>
            <person name="Long H."/>
            <person name="Ramasamy R.K."/>
            <person name="Rodriguez J.C."/>
            <person name="Van S.L."/>
            <person name="Yuan L."/>
            <person name="Wang Z."/>
            <person name="Xia Z."/>
            <person name="Xiao L."/>
            <person name="Anderson O.D."/>
            <person name="Ouyang S."/>
            <person name="Liang Y."/>
            <person name="Zimin A.V."/>
            <person name="Pertea G."/>
            <person name="Qi P."/>
            <person name="Bennetzen J.L."/>
            <person name="Dai X."/>
            <person name="Dawson M.W."/>
            <person name="Muller H.G."/>
            <person name="Kugler K."/>
            <person name="Rivarola-Duarte L."/>
            <person name="Spannagl M."/>
            <person name="Mayer K.F.X."/>
            <person name="Lu F.H."/>
            <person name="Bevan M.W."/>
            <person name="Leroy P."/>
            <person name="Li P."/>
            <person name="You F.M."/>
            <person name="Sun Q."/>
            <person name="Liu Z."/>
            <person name="Lyons E."/>
            <person name="Wicker T."/>
            <person name="Salzberg S.L."/>
            <person name="Devos K.M."/>
            <person name="Dvorak J."/>
        </authorList>
    </citation>
    <scope>NUCLEOTIDE SEQUENCE [LARGE SCALE GENOMIC DNA]</scope>
    <source>
        <strain evidence="5">cv. AL8/78</strain>
    </source>
</reference>
<evidence type="ECO:0000313" key="5">
    <source>
        <dbReference type="EnsemblPlants" id="AET4Gv20268600.5"/>
    </source>
</evidence>
<dbReference type="GO" id="GO:0009903">
    <property type="term" value="P:chloroplast avoidance movement"/>
    <property type="evidence" value="ECO:0007669"/>
    <property type="project" value="TreeGrafter"/>
</dbReference>
<feature type="region of interest" description="Disordered" evidence="4">
    <location>
        <begin position="1"/>
        <end position="40"/>
    </location>
</feature>
<name>A0A453HQ78_AEGTS</name>
<evidence type="ECO:0000256" key="1">
    <source>
        <dbReference type="ARBA" id="ARBA00005485"/>
    </source>
</evidence>
<dbReference type="AlphaFoldDB" id="A0A453HQ78"/>
<dbReference type="Pfam" id="PF05701">
    <property type="entry name" value="WEMBL"/>
    <property type="match status" value="1"/>
</dbReference>
<dbReference type="Gramene" id="AET4Gv20268600.5">
    <property type="protein sequence ID" value="AET4Gv20268600.5"/>
    <property type="gene ID" value="AET4Gv20268600"/>
</dbReference>
<protein>
    <recommendedName>
        <fullName evidence="7">WEB family protein</fullName>
    </recommendedName>
</protein>
<keyword evidence="6" id="KW-1185">Reference proteome</keyword>
<dbReference type="EnsemblPlants" id="AET4Gv20268600.5">
    <property type="protein sequence ID" value="AET4Gv20268600.5"/>
    <property type="gene ID" value="AET4Gv20268600"/>
</dbReference>
<feature type="coiled-coil region" evidence="3">
    <location>
        <begin position="336"/>
        <end position="464"/>
    </location>
</feature>
<feature type="coiled-coil region" evidence="3">
    <location>
        <begin position="171"/>
        <end position="226"/>
    </location>
</feature>
<feature type="region of interest" description="Disordered" evidence="4">
    <location>
        <begin position="658"/>
        <end position="752"/>
    </location>
</feature>
<reference evidence="5" key="4">
    <citation type="submission" date="2019-03" db="UniProtKB">
        <authorList>
            <consortium name="EnsemblPlants"/>
        </authorList>
    </citation>
    <scope>IDENTIFICATION</scope>
</reference>
<keyword evidence="2 3" id="KW-0175">Coiled coil</keyword>
<dbReference type="PANTHER" id="PTHR32054">
    <property type="entry name" value="HEAVY CHAIN, PUTATIVE, EXPRESSED-RELATED-RELATED"/>
    <property type="match status" value="1"/>
</dbReference>